<dbReference type="Proteomes" id="UP000807353">
    <property type="component" value="Unassembled WGS sequence"/>
</dbReference>
<gene>
    <name evidence="2" type="ORF">BDZ94DRAFT_1271991</name>
    <name evidence="1" type="ORF">BDZ94DRAFT_1276703</name>
</gene>
<evidence type="ECO:0000313" key="2">
    <source>
        <dbReference type="EMBL" id="KAF9457947.1"/>
    </source>
</evidence>
<reference evidence="1" key="1">
    <citation type="submission" date="2020-11" db="EMBL/GenBank/DDBJ databases">
        <authorList>
            <consortium name="DOE Joint Genome Institute"/>
            <person name="Ahrendt S."/>
            <person name="Riley R."/>
            <person name="Andreopoulos W."/>
            <person name="Labutti K."/>
            <person name="Pangilinan J."/>
            <person name="Ruiz-Duenas F.J."/>
            <person name="Barrasa J.M."/>
            <person name="Sanchez-Garcia M."/>
            <person name="Camarero S."/>
            <person name="Miyauchi S."/>
            <person name="Serrano A."/>
            <person name="Linde D."/>
            <person name="Babiker R."/>
            <person name="Drula E."/>
            <person name="Ayuso-Fernandez I."/>
            <person name="Pacheco R."/>
            <person name="Padilla G."/>
            <person name="Ferreira P."/>
            <person name="Barriuso J."/>
            <person name="Kellner H."/>
            <person name="Castanera R."/>
            <person name="Alfaro M."/>
            <person name="Ramirez L."/>
            <person name="Pisabarro A.G."/>
            <person name="Kuo A."/>
            <person name="Tritt A."/>
            <person name="Lipzen A."/>
            <person name="He G."/>
            <person name="Yan M."/>
            <person name="Ng V."/>
            <person name="Cullen D."/>
            <person name="Martin F."/>
            <person name="Rosso M.-N."/>
            <person name="Henrissat B."/>
            <person name="Hibbett D."/>
            <person name="Martinez A.T."/>
            <person name="Grigoriev I.V."/>
        </authorList>
    </citation>
    <scope>NUCLEOTIDE SEQUENCE</scope>
    <source>
        <strain evidence="1">CBS 247.69</strain>
    </source>
</reference>
<accession>A0A9P6CCF0</accession>
<organism evidence="1 3">
    <name type="scientific">Collybia nuda</name>
    <dbReference type="NCBI Taxonomy" id="64659"/>
    <lineage>
        <taxon>Eukaryota</taxon>
        <taxon>Fungi</taxon>
        <taxon>Dikarya</taxon>
        <taxon>Basidiomycota</taxon>
        <taxon>Agaricomycotina</taxon>
        <taxon>Agaricomycetes</taxon>
        <taxon>Agaricomycetidae</taxon>
        <taxon>Agaricales</taxon>
        <taxon>Tricholomatineae</taxon>
        <taxon>Clitocybaceae</taxon>
        <taxon>Collybia</taxon>
    </lineage>
</organism>
<dbReference type="EMBL" id="MU150476">
    <property type="protein sequence ID" value="KAF9456009.1"/>
    <property type="molecule type" value="Genomic_DNA"/>
</dbReference>
<proteinExistence type="predicted"/>
<dbReference type="EMBL" id="MU150354">
    <property type="protein sequence ID" value="KAF9457947.1"/>
    <property type="molecule type" value="Genomic_DNA"/>
</dbReference>
<protein>
    <submittedName>
        <fullName evidence="1">Uncharacterized protein</fullName>
    </submittedName>
</protein>
<dbReference type="AlphaFoldDB" id="A0A9P6CCF0"/>
<sequence length="157" mass="17700">MTASRQKASTGLRHPSPLSVPCVRSCSCTSPHVTYSPEHNRCVTSGDSTSHFISNVTPFSLDGSRGTRRSHLAMEAPPGLPWFTHFIYTSFWRIFHASVIRSRFNPHLLPPQNVNRSTDGYQITARASPTPPQIRKMCTRGQDVFQKLRHQVLVLSW</sequence>
<name>A0A9P6CCF0_9AGAR</name>
<evidence type="ECO:0000313" key="3">
    <source>
        <dbReference type="Proteomes" id="UP000807353"/>
    </source>
</evidence>
<keyword evidence="3" id="KW-1185">Reference proteome</keyword>
<comment type="caution">
    <text evidence="1">The sequence shown here is derived from an EMBL/GenBank/DDBJ whole genome shotgun (WGS) entry which is preliminary data.</text>
</comment>
<evidence type="ECO:0000313" key="1">
    <source>
        <dbReference type="EMBL" id="KAF9456009.1"/>
    </source>
</evidence>